<dbReference type="Proteomes" id="UP000305067">
    <property type="component" value="Unassembled WGS sequence"/>
</dbReference>
<keyword evidence="2 6" id="KW-0812">Transmembrane</keyword>
<reference evidence="8 9" key="1">
    <citation type="journal article" date="2019" name="Nat. Ecol. Evol.">
        <title>Megaphylogeny resolves global patterns of mushroom evolution.</title>
        <authorList>
            <person name="Varga T."/>
            <person name="Krizsan K."/>
            <person name="Foldi C."/>
            <person name="Dima B."/>
            <person name="Sanchez-Garcia M."/>
            <person name="Sanchez-Ramirez S."/>
            <person name="Szollosi G.J."/>
            <person name="Szarkandi J.G."/>
            <person name="Papp V."/>
            <person name="Albert L."/>
            <person name="Andreopoulos W."/>
            <person name="Angelini C."/>
            <person name="Antonin V."/>
            <person name="Barry K.W."/>
            <person name="Bougher N.L."/>
            <person name="Buchanan P."/>
            <person name="Buyck B."/>
            <person name="Bense V."/>
            <person name="Catcheside P."/>
            <person name="Chovatia M."/>
            <person name="Cooper J."/>
            <person name="Damon W."/>
            <person name="Desjardin D."/>
            <person name="Finy P."/>
            <person name="Geml J."/>
            <person name="Haridas S."/>
            <person name="Hughes K."/>
            <person name="Justo A."/>
            <person name="Karasinski D."/>
            <person name="Kautmanova I."/>
            <person name="Kiss B."/>
            <person name="Kocsube S."/>
            <person name="Kotiranta H."/>
            <person name="LaButti K.M."/>
            <person name="Lechner B.E."/>
            <person name="Liimatainen K."/>
            <person name="Lipzen A."/>
            <person name="Lukacs Z."/>
            <person name="Mihaltcheva S."/>
            <person name="Morgado L.N."/>
            <person name="Niskanen T."/>
            <person name="Noordeloos M.E."/>
            <person name="Ohm R.A."/>
            <person name="Ortiz-Santana B."/>
            <person name="Ovrebo C."/>
            <person name="Racz N."/>
            <person name="Riley R."/>
            <person name="Savchenko A."/>
            <person name="Shiryaev A."/>
            <person name="Soop K."/>
            <person name="Spirin V."/>
            <person name="Szebenyi C."/>
            <person name="Tomsovsky M."/>
            <person name="Tulloss R.E."/>
            <person name="Uehling J."/>
            <person name="Grigoriev I.V."/>
            <person name="Vagvolgyi C."/>
            <person name="Papp T."/>
            <person name="Martin F.M."/>
            <person name="Miettinen O."/>
            <person name="Hibbett D.S."/>
            <person name="Nagy L.G."/>
        </authorList>
    </citation>
    <scope>NUCLEOTIDE SEQUENCE [LARGE SCALE GENOMIC DNA]</scope>
    <source>
        <strain evidence="8 9">CBS 309.79</strain>
    </source>
</reference>
<dbReference type="GO" id="GO:0016020">
    <property type="term" value="C:membrane"/>
    <property type="evidence" value="ECO:0007669"/>
    <property type="project" value="UniProtKB-SubCell"/>
</dbReference>
<feature type="signal peptide" evidence="7">
    <location>
        <begin position="1"/>
        <end position="20"/>
    </location>
</feature>
<feature type="compositionally biased region" description="Low complexity" evidence="5">
    <location>
        <begin position="217"/>
        <end position="239"/>
    </location>
</feature>
<name>A0A5C3Q5C9_9AGAR</name>
<feature type="region of interest" description="Disordered" evidence="5">
    <location>
        <begin position="215"/>
        <end position="268"/>
    </location>
</feature>
<accession>A0A5C3Q5C9</accession>
<evidence type="ECO:0000256" key="7">
    <source>
        <dbReference type="SAM" id="SignalP"/>
    </source>
</evidence>
<feature type="region of interest" description="Disordered" evidence="5">
    <location>
        <begin position="33"/>
        <end position="94"/>
    </location>
</feature>
<proteinExistence type="predicted"/>
<evidence type="ECO:0000256" key="1">
    <source>
        <dbReference type="ARBA" id="ARBA00004167"/>
    </source>
</evidence>
<keyword evidence="7" id="KW-0732">Signal</keyword>
<evidence type="ECO:0000256" key="2">
    <source>
        <dbReference type="ARBA" id="ARBA00022692"/>
    </source>
</evidence>
<comment type="subcellular location">
    <subcellularLocation>
        <location evidence="1">Membrane</location>
        <topology evidence="1">Single-pass membrane protein</topology>
    </subcellularLocation>
</comment>
<organism evidence="8 9">
    <name type="scientific">Pterulicium gracile</name>
    <dbReference type="NCBI Taxonomy" id="1884261"/>
    <lineage>
        <taxon>Eukaryota</taxon>
        <taxon>Fungi</taxon>
        <taxon>Dikarya</taxon>
        <taxon>Basidiomycota</taxon>
        <taxon>Agaricomycotina</taxon>
        <taxon>Agaricomycetes</taxon>
        <taxon>Agaricomycetidae</taxon>
        <taxon>Agaricales</taxon>
        <taxon>Pleurotineae</taxon>
        <taxon>Pterulaceae</taxon>
        <taxon>Pterulicium</taxon>
    </lineage>
</organism>
<keyword evidence="3 6" id="KW-1133">Transmembrane helix</keyword>
<evidence type="ECO:0000313" key="8">
    <source>
        <dbReference type="EMBL" id="TFK96736.1"/>
    </source>
</evidence>
<feature type="transmembrane region" description="Helical" evidence="6">
    <location>
        <begin position="104"/>
        <end position="128"/>
    </location>
</feature>
<keyword evidence="9" id="KW-1185">Reference proteome</keyword>
<sequence length="350" mass="36347">MVRFFTAITAAGLLSLQAQACLTYLFMNAGSWVPSSPSSTTTSPSSITSEPSPSDSSISSIVSSSSTDHWGDVSAAPGSPSPSTTSDGGTSEPPAGNYRVNMGAIIGATIGAVLVGVIICAIVAWCLLLRRRRRRRDSVPHLVAFGSSDGMRDDDVERGVGRADIQSPLAAQAADSANRLSRSYPDLDLDLDLNEKERLSQLFAFPSESLQHHRASATEASSVERSSVVPAPSSVVGGTRDSATWAVASDTHTPPGAPPPKSDSLSTPISTLGLGSVVATPQDASGALEQSLNDADLNRIAAAVSKMLSSDPEAARTYLVTIRGEERAAQDGADVECREAARVPPLPYGL</sequence>
<dbReference type="EMBL" id="ML178855">
    <property type="protein sequence ID" value="TFK96736.1"/>
    <property type="molecule type" value="Genomic_DNA"/>
</dbReference>
<keyword evidence="4 6" id="KW-0472">Membrane</keyword>
<feature type="compositionally biased region" description="Low complexity" evidence="5">
    <location>
        <begin position="77"/>
        <end position="94"/>
    </location>
</feature>
<feature type="compositionally biased region" description="Low complexity" evidence="5">
    <location>
        <begin position="34"/>
        <end position="67"/>
    </location>
</feature>
<evidence type="ECO:0000256" key="5">
    <source>
        <dbReference type="SAM" id="MobiDB-lite"/>
    </source>
</evidence>
<evidence type="ECO:0000256" key="4">
    <source>
        <dbReference type="ARBA" id="ARBA00023136"/>
    </source>
</evidence>
<evidence type="ECO:0000313" key="9">
    <source>
        <dbReference type="Proteomes" id="UP000305067"/>
    </source>
</evidence>
<dbReference type="InterPro" id="IPR051694">
    <property type="entry name" value="Immunoregulatory_rcpt-like"/>
</dbReference>
<dbReference type="AlphaFoldDB" id="A0A5C3Q5C9"/>
<gene>
    <name evidence="8" type="ORF">BDV98DRAFT_608032</name>
</gene>
<feature type="chain" id="PRO_5022947467" evidence="7">
    <location>
        <begin position="21"/>
        <end position="350"/>
    </location>
</feature>
<dbReference type="PANTHER" id="PTHR15549">
    <property type="entry name" value="PAIRED IMMUNOGLOBULIN-LIKE TYPE 2 RECEPTOR"/>
    <property type="match status" value="1"/>
</dbReference>
<evidence type="ECO:0000256" key="6">
    <source>
        <dbReference type="SAM" id="Phobius"/>
    </source>
</evidence>
<protein>
    <submittedName>
        <fullName evidence="8">Uncharacterized protein</fullName>
    </submittedName>
</protein>
<dbReference type="GO" id="GO:0071944">
    <property type="term" value="C:cell periphery"/>
    <property type="evidence" value="ECO:0007669"/>
    <property type="project" value="UniProtKB-ARBA"/>
</dbReference>
<evidence type="ECO:0000256" key="3">
    <source>
        <dbReference type="ARBA" id="ARBA00022989"/>
    </source>
</evidence>